<sequence>MKKLGIAIQVEWLKIKGLGLVYLAIILGAIVPLTGFVSDLFQEHNIDTTELKYPIVETAIQEGIGLKAFVMFFFLLYIIISANRIAQTDHKNGGWLLMETQPVSKLNIYLSKYINLVLLCGICVFSYLTASTVGAVANYYIYPDPAKILDFNMIWLAQTFLRIMLSALGVIALQLMISVIIPGFIWPFLIGTSGLILNIFSLVNRANIEYSPYNVFYIMSKNTNIRSLNHVVSYSEYLGIFWMILFMITGYLWYAKKGFRNAFISNGKSIAGSLILVVAAIGTFFTMTRPIIPKSDPAITTIKGKFETALKIDSVRIFTRDFHKKIAAVPVVNNQFQWESKDNIPMDEYVLEFGNKKYPLVFGKGDWFNLFFRLNDVHMDSFAKSNRKAEQDYSVIEEDFNRDFQYQLDSKEIRNSDDFYNKIRKEWHKNIKYLNKFSTSENYGLSEEFKQYRKQLLAVKFLSSIENYRKISGAANTTPPKELIEELSNTIKSPVRLLKKDSNYLDYKLNQLMAGQNSKGDEDSIIYSKLNTLPAGIEKDRLLGKQLYKSLELKTDSAARNKLFNSEIGFVQDKEVKGFLQNKLVSLNQSQKGMPFPDLNFVDSTGKTQKLSQFRGKYVVIDLWATWCQPCLEIRPTFEVRARSYRYYDNIKFLSVSIDQDKSRWEKFLKTKPSKTLQWYLPNAEKFAMDYGIQGIPRFIIVDPEGKIYNMNAPSPDDDNFVEILNSVKRY</sequence>
<feature type="domain" description="Thioredoxin" evidence="2">
    <location>
        <begin position="590"/>
        <end position="731"/>
    </location>
</feature>
<feature type="transmembrane region" description="Helical" evidence="1">
    <location>
        <begin position="184"/>
        <end position="203"/>
    </location>
</feature>
<dbReference type="PROSITE" id="PS51352">
    <property type="entry name" value="THIOREDOXIN_2"/>
    <property type="match status" value="1"/>
</dbReference>
<evidence type="ECO:0000256" key="1">
    <source>
        <dbReference type="SAM" id="Phobius"/>
    </source>
</evidence>
<keyword evidence="4" id="KW-1185">Reference proteome</keyword>
<dbReference type="RefSeq" id="WP_069214615.1">
    <property type="nucleotide sequence ID" value="NZ_CP016378.1"/>
</dbReference>
<reference evidence="3 4" key="1">
    <citation type="submission" date="2016-11" db="EMBL/GenBank/DDBJ databases">
        <title>Genome sequence and comparative genomic analysis of clinical strain Elizabethkingia meningoseptica 61421 PRCM.</title>
        <authorList>
            <person name="Wang M."/>
            <person name="Hu S."/>
            <person name="Cao L."/>
            <person name="Jiang T."/>
            <person name="Zhou Y."/>
            <person name="Ming D."/>
        </authorList>
    </citation>
    <scope>NUCLEOTIDE SEQUENCE [LARGE SCALE GENOMIC DNA]</scope>
    <source>
        <strain evidence="3 4">61421 PRCM</strain>
    </source>
</reference>
<dbReference type="InterPro" id="IPR013766">
    <property type="entry name" value="Thioredoxin_domain"/>
</dbReference>
<dbReference type="Pfam" id="PF13905">
    <property type="entry name" value="Thioredoxin_8"/>
    <property type="match status" value="1"/>
</dbReference>
<evidence type="ECO:0000259" key="2">
    <source>
        <dbReference type="PROSITE" id="PS51352"/>
    </source>
</evidence>
<dbReference type="Gene3D" id="3.40.30.10">
    <property type="entry name" value="Glutaredoxin"/>
    <property type="match status" value="1"/>
</dbReference>
<dbReference type="PANTHER" id="PTHR42852:SF13">
    <property type="entry name" value="PROTEIN DIPZ"/>
    <property type="match status" value="1"/>
</dbReference>
<feature type="transmembrane region" description="Helical" evidence="1">
    <location>
        <begin position="153"/>
        <end position="177"/>
    </location>
</feature>
<dbReference type="InterPro" id="IPR050553">
    <property type="entry name" value="Thioredoxin_ResA/DsbE_sf"/>
</dbReference>
<keyword evidence="1" id="KW-0472">Membrane</keyword>
<dbReference type="PANTHER" id="PTHR42852">
    <property type="entry name" value="THIOL:DISULFIDE INTERCHANGE PROTEIN DSBE"/>
    <property type="match status" value="1"/>
</dbReference>
<keyword evidence="1" id="KW-1133">Transmembrane helix</keyword>
<feature type="transmembrane region" description="Helical" evidence="1">
    <location>
        <begin position="58"/>
        <end position="80"/>
    </location>
</feature>
<dbReference type="Proteomes" id="UP000188947">
    <property type="component" value="Unassembled WGS sequence"/>
</dbReference>
<proteinExistence type="predicted"/>
<dbReference type="Pfam" id="PF12730">
    <property type="entry name" value="ABC2_membrane_4"/>
    <property type="match status" value="1"/>
</dbReference>
<organism evidence="3 4">
    <name type="scientific">Elizabethkingia meningoseptica</name>
    <name type="common">Chryseobacterium meningosepticum</name>
    <dbReference type="NCBI Taxonomy" id="238"/>
    <lineage>
        <taxon>Bacteria</taxon>
        <taxon>Pseudomonadati</taxon>
        <taxon>Bacteroidota</taxon>
        <taxon>Flavobacteriia</taxon>
        <taxon>Flavobacteriales</taxon>
        <taxon>Weeksellaceae</taxon>
        <taxon>Elizabethkingia</taxon>
    </lineage>
</organism>
<dbReference type="CDD" id="cd02966">
    <property type="entry name" value="TlpA_like_family"/>
    <property type="match status" value="1"/>
</dbReference>
<dbReference type="STRING" id="238.BBD35_15790"/>
<comment type="caution">
    <text evidence="3">The sequence shown here is derived from an EMBL/GenBank/DDBJ whole genome shotgun (WGS) entry which is preliminary data.</text>
</comment>
<accession>A0A1V3U2I7</accession>
<dbReference type="InterPro" id="IPR036249">
    <property type="entry name" value="Thioredoxin-like_sf"/>
</dbReference>
<feature type="transmembrane region" description="Helical" evidence="1">
    <location>
        <begin position="237"/>
        <end position="255"/>
    </location>
</feature>
<dbReference type="CDD" id="cd21809">
    <property type="entry name" value="ABC-2_lan_permease-like"/>
    <property type="match status" value="1"/>
</dbReference>
<dbReference type="SUPFAM" id="SSF52833">
    <property type="entry name" value="Thioredoxin-like"/>
    <property type="match status" value="1"/>
</dbReference>
<dbReference type="eggNOG" id="COG0526">
    <property type="taxonomic scope" value="Bacteria"/>
</dbReference>
<feature type="transmembrane region" description="Helical" evidence="1">
    <location>
        <begin position="20"/>
        <end position="38"/>
    </location>
</feature>
<protein>
    <submittedName>
        <fullName evidence="3">Thioredoxin</fullName>
    </submittedName>
</protein>
<name>A0A1V3U2I7_ELIME</name>
<dbReference type="AlphaFoldDB" id="A0A1V3U2I7"/>
<dbReference type="EMBL" id="MPOG01000007">
    <property type="protein sequence ID" value="OOH96875.1"/>
    <property type="molecule type" value="Genomic_DNA"/>
</dbReference>
<feature type="transmembrane region" description="Helical" evidence="1">
    <location>
        <begin position="113"/>
        <end position="141"/>
    </location>
</feature>
<keyword evidence="1" id="KW-0812">Transmembrane</keyword>
<evidence type="ECO:0000313" key="4">
    <source>
        <dbReference type="Proteomes" id="UP000188947"/>
    </source>
</evidence>
<evidence type="ECO:0000313" key="3">
    <source>
        <dbReference type="EMBL" id="OOH96875.1"/>
    </source>
</evidence>
<gene>
    <name evidence="3" type="ORF">BMF97_06320</name>
</gene>
<feature type="transmembrane region" description="Helical" evidence="1">
    <location>
        <begin position="267"/>
        <end position="287"/>
    </location>
</feature>
<dbReference type="InterPro" id="IPR012336">
    <property type="entry name" value="Thioredoxin-like_fold"/>
</dbReference>
<dbReference type="OrthoDB" id="743079at2"/>